<reference evidence="3" key="1">
    <citation type="submission" date="2017-09" db="EMBL/GenBank/DDBJ databases">
        <title>Depth-based differentiation of microbial function through sediment-hosted aquifers and enrichment of novel symbionts in the deep terrestrial subsurface.</title>
        <authorList>
            <person name="Probst A.J."/>
            <person name="Ladd B."/>
            <person name="Jarett J.K."/>
            <person name="Geller-Mcgrath D.E."/>
            <person name="Sieber C.M.K."/>
            <person name="Emerson J.B."/>
            <person name="Anantharaman K."/>
            <person name="Thomas B.C."/>
            <person name="Malmstrom R."/>
            <person name="Stieglmeier M."/>
            <person name="Klingl A."/>
            <person name="Woyke T."/>
            <person name="Ryan C.M."/>
            <person name="Banfield J.F."/>
        </authorList>
    </citation>
    <scope>NUCLEOTIDE SEQUENCE [LARGE SCALE GENOMIC DNA]</scope>
</reference>
<evidence type="ECO:0000313" key="2">
    <source>
        <dbReference type="EMBL" id="PJE69090.1"/>
    </source>
</evidence>
<proteinExistence type="predicted"/>
<dbReference type="SUPFAM" id="SSF143100">
    <property type="entry name" value="TTHA1013/TTHA0281-like"/>
    <property type="match status" value="1"/>
</dbReference>
<gene>
    <name evidence="2" type="ORF">COU96_01600</name>
</gene>
<dbReference type="PANTHER" id="PTHR34504:SF2">
    <property type="entry name" value="UPF0150 PROTEIN SSL0259"/>
    <property type="match status" value="1"/>
</dbReference>
<dbReference type="Gene3D" id="3.30.160.250">
    <property type="match status" value="1"/>
</dbReference>
<evidence type="ECO:0000259" key="1">
    <source>
        <dbReference type="Pfam" id="PF15919"/>
    </source>
</evidence>
<dbReference type="Proteomes" id="UP000229500">
    <property type="component" value="Unassembled WGS sequence"/>
</dbReference>
<dbReference type="AlphaFoldDB" id="A0A2M8L5H0"/>
<dbReference type="EMBL" id="PFEL01000062">
    <property type="protein sequence ID" value="PJE69090.1"/>
    <property type="molecule type" value="Genomic_DNA"/>
</dbReference>
<dbReference type="PANTHER" id="PTHR34504">
    <property type="entry name" value="ANTITOXIN HICB"/>
    <property type="match status" value="1"/>
</dbReference>
<organism evidence="2 3">
    <name type="scientific">Candidatus Shapirobacteria bacterium CG10_big_fil_rev_8_21_14_0_10_38_14</name>
    <dbReference type="NCBI Taxonomy" id="1974483"/>
    <lineage>
        <taxon>Bacteria</taxon>
        <taxon>Candidatus Shapironibacteriota</taxon>
    </lineage>
</organism>
<dbReference type="Pfam" id="PF15919">
    <property type="entry name" value="HicB_lk_antitox"/>
    <property type="match status" value="1"/>
</dbReference>
<accession>A0A2M8L5H0</accession>
<feature type="domain" description="HicB-like antitoxin of toxin-antitoxin system" evidence="1">
    <location>
        <begin position="11"/>
        <end position="60"/>
    </location>
</feature>
<dbReference type="InterPro" id="IPR035069">
    <property type="entry name" value="TTHA1013/TTHA0281-like"/>
</dbReference>
<evidence type="ECO:0000313" key="3">
    <source>
        <dbReference type="Proteomes" id="UP000229500"/>
    </source>
</evidence>
<protein>
    <submittedName>
        <fullName evidence="2">HicB family protein</fullName>
    </submittedName>
</protein>
<dbReference type="InterPro" id="IPR051404">
    <property type="entry name" value="TA_system_antitoxin"/>
</dbReference>
<dbReference type="InterPro" id="IPR031807">
    <property type="entry name" value="HicB-like"/>
</dbReference>
<comment type="caution">
    <text evidence="2">The sequence shown here is derived from an EMBL/GenBank/DDBJ whole genome shotgun (WGS) entry which is preliminary data.</text>
</comment>
<name>A0A2M8L5H0_9BACT</name>
<sequence length="84" mass="9638">MAKKRARVLEYNVIFTAEKEGGFSVYAPDLPGCISQGETFEEAQKNIREAIELYLEQADEELYFVKPEDARRQFMTPIGIQVYG</sequence>